<comment type="caution">
    <text evidence="3">The sequence shown here is derived from an EMBL/GenBank/DDBJ whole genome shotgun (WGS) entry which is preliminary data.</text>
</comment>
<sequence length="147" mass="15830">ALLLLLPSPKMFRLLLSTSLLVALASASLSSSSEEEDVILQEIDYEAALAAEESAGASLSSASAWLAAARGGRGRRELGAGDTEFRICGKELLTETREICKICPKKDKRSVSSPVFSRFRRASISTKISNMCCINKCRPSEVRAVCC</sequence>
<evidence type="ECO:0000256" key="2">
    <source>
        <dbReference type="SAM" id="SignalP"/>
    </source>
</evidence>
<feature type="signal peptide" evidence="2">
    <location>
        <begin position="1"/>
        <end position="27"/>
    </location>
</feature>
<dbReference type="InterPro" id="IPR036438">
    <property type="entry name" value="Insulin-like_sf"/>
</dbReference>
<reference evidence="4" key="1">
    <citation type="submission" date="2022-10" db="EMBL/GenBank/DDBJ databases">
        <title>Genome assembly of Pristionchus species.</title>
        <authorList>
            <person name="Yoshida K."/>
            <person name="Sommer R.J."/>
        </authorList>
    </citation>
    <scope>NUCLEOTIDE SEQUENCE [LARGE SCALE GENOMIC DNA]</scope>
    <source>
        <strain evidence="4">RS5460</strain>
    </source>
</reference>
<accession>A0AAN4ZIL7</accession>
<protein>
    <submittedName>
        <fullName evidence="3">Uncharacterized protein</fullName>
    </submittedName>
</protein>
<evidence type="ECO:0000313" key="3">
    <source>
        <dbReference type="EMBL" id="GMR38380.1"/>
    </source>
</evidence>
<gene>
    <name evidence="3" type="ORF">PMAYCL1PPCAC_08575</name>
</gene>
<dbReference type="EMBL" id="BTRK01000002">
    <property type="protein sequence ID" value="GMR38380.1"/>
    <property type="molecule type" value="Genomic_DNA"/>
</dbReference>
<feature type="non-terminal residue" evidence="3">
    <location>
        <position position="147"/>
    </location>
</feature>
<evidence type="ECO:0000256" key="1">
    <source>
        <dbReference type="ARBA" id="ARBA00022729"/>
    </source>
</evidence>
<keyword evidence="1 2" id="KW-0732">Signal</keyword>
<evidence type="ECO:0000313" key="4">
    <source>
        <dbReference type="Proteomes" id="UP001328107"/>
    </source>
</evidence>
<feature type="non-terminal residue" evidence="3">
    <location>
        <position position="1"/>
    </location>
</feature>
<name>A0AAN4ZIL7_9BILA</name>
<organism evidence="3 4">
    <name type="scientific">Pristionchus mayeri</name>
    <dbReference type="NCBI Taxonomy" id="1317129"/>
    <lineage>
        <taxon>Eukaryota</taxon>
        <taxon>Metazoa</taxon>
        <taxon>Ecdysozoa</taxon>
        <taxon>Nematoda</taxon>
        <taxon>Chromadorea</taxon>
        <taxon>Rhabditida</taxon>
        <taxon>Rhabditina</taxon>
        <taxon>Diplogasteromorpha</taxon>
        <taxon>Diplogasteroidea</taxon>
        <taxon>Neodiplogasteridae</taxon>
        <taxon>Pristionchus</taxon>
    </lineage>
</organism>
<dbReference type="SUPFAM" id="SSF56994">
    <property type="entry name" value="Insulin-like"/>
    <property type="match status" value="1"/>
</dbReference>
<feature type="chain" id="PRO_5042968009" evidence="2">
    <location>
        <begin position="28"/>
        <end position="147"/>
    </location>
</feature>
<proteinExistence type="predicted"/>
<dbReference type="Proteomes" id="UP001328107">
    <property type="component" value="Unassembled WGS sequence"/>
</dbReference>
<dbReference type="AlphaFoldDB" id="A0AAN4ZIL7"/>
<keyword evidence="4" id="KW-1185">Reference proteome</keyword>